<organism evidence="3">
    <name type="scientific">Tetraselmis sp. GSL018</name>
    <dbReference type="NCBI Taxonomy" id="582737"/>
    <lineage>
        <taxon>Eukaryota</taxon>
        <taxon>Viridiplantae</taxon>
        <taxon>Chlorophyta</taxon>
        <taxon>core chlorophytes</taxon>
        <taxon>Chlorodendrophyceae</taxon>
        <taxon>Chlorodendrales</taxon>
        <taxon>Chlorodendraceae</taxon>
        <taxon>Tetraselmis</taxon>
    </lineage>
</organism>
<proteinExistence type="predicted"/>
<protein>
    <recommendedName>
        <fullName evidence="2">BTB domain-containing protein</fullName>
    </recommendedName>
</protein>
<feature type="domain" description="BTB" evidence="2">
    <location>
        <begin position="1"/>
        <end position="75"/>
    </location>
</feature>
<dbReference type="InterPro" id="IPR011333">
    <property type="entry name" value="SKP1/BTB/POZ_sf"/>
</dbReference>
<feature type="non-terminal residue" evidence="3">
    <location>
        <position position="1"/>
    </location>
</feature>
<dbReference type="Gene3D" id="3.30.710.10">
    <property type="entry name" value="Potassium Channel Kv1.1, Chain A"/>
    <property type="match status" value="1"/>
</dbReference>
<evidence type="ECO:0000259" key="2">
    <source>
        <dbReference type="PROSITE" id="PS50097"/>
    </source>
</evidence>
<dbReference type="CDD" id="cd18186">
    <property type="entry name" value="BTB_POZ_ZBTB_KLHL-like"/>
    <property type="match status" value="1"/>
</dbReference>
<dbReference type="InterPro" id="IPR000210">
    <property type="entry name" value="BTB/POZ_dom"/>
</dbReference>
<gene>
    <name evidence="3" type="ORF">TSPGSL018_9481</name>
</gene>
<dbReference type="AlphaFoldDB" id="A0A061R5H0"/>
<name>A0A061R5H0_9CHLO</name>
<comment type="pathway">
    <text evidence="1">Protein modification; protein ubiquitination.</text>
</comment>
<evidence type="ECO:0000256" key="1">
    <source>
        <dbReference type="ARBA" id="ARBA00004906"/>
    </source>
</evidence>
<accession>A0A061R5H0</accession>
<dbReference type="PROSITE" id="PS50097">
    <property type="entry name" value="BTB"/>
    <property type="match status" value="1"/>
</dbReference>
<sequence length="205" mass="21693">FPAHSCLLASASGYCGALLAQRWSSSEERRDANGPEAGNQGLEAELPVVHLPVSDAESVGGLLSFIYGGKLCFRHWTALEVSHSGDSGTAFATGSLCGLIRPNTCDEVQAVLRLARLAELSLVEGVAAEASAFLCRRLGSLPAGCALKALEQAVELELMDLASDLLANVAPHYFDLRAAGCLEDIPTQVEEVLRESYAGMRHHDG</sequence>
<dbReference type="SUPFAM" id="SSF54695">
    <property type="entry name" value="POZ domain"/>
    <property type="match status" value="1"/>
</dbReference>
<evidence type="ECO:0000313" key="3">
    <source>
        <dbReference type="EMBL" id="JAC68122.1"/>
    </source>
</evidence>
<dbReference type="EMBL" id="GBEZ01018302">
    <property type="protein sequence ID" value="JAC68122.1"/>
    <property type="molecule type" value="Transcribed_RNA"/>
</dbReference>
<reference evidence="3" key="1">
    <citation type="submission" date="2014-05" db="EMBL/GenBank/DDBJ databases">
        <title>The transcriptome of the halophilic microalga Tetraselmis sp. GSL018 isolated from the Great Salt Lake, Utah.</title>
        <authorList>
            <person name="Jinkerson R.E."/>
            <person name="D'Adamo S."/>
            <person name="Posewitz M.C."/>
        </authorList>
    </citation>
    <scope>NUCLEOTIDE SEQUENCE</scope>
    <source>
        <strain evidence="3">GSL018</strain>
    </source>
</reference>